<reference evidence="1" key="1">
    <citation type="submission" date="2011-02" db="EMBL/GenBank/DDBJ databases">
        <title>The genome of the leaf-cutting ant Acromyrmex echinatior suggests key adaptations to social evolution and fungus farming.</title>
        <authorList>
            <person name="Nygaard S."/>
            <person name="Zhang G."/>
        </authorList>
    </citation>
    <scope>NUCLEOTIDE SEQUENCE</scope>
</reference>
<proteinExistence type="predicted"/>
<evidence type="ECO:0000313" key="2">
    <source>
        <dbReference type="Proteomes" id="UP000007755"/>
    </source>
</evidence>
<keyword evidence="2" id="KW-1185">Reference proteome</keyword>
<name>F4X6A1_ACREC</name>
<dbReference type="EMBL" id="GL888797">
    <property type="protein sequence ID" value="EGI58031.1"/>
    <property type="molecule type" value="Genomic_DNA"/>
</dbReference>
<dbReference type="AlphaFoldDB" id="F4X6A1"/>
<evidence type="ECO:0000313" key="1">
    <source>
        <dbReference type="EMBL" id="EGI58031.1"/>
    </source>
</evidence>
<sequence>MDRGRRRPDAGPFETTYVCVNGIRSADLKILDIEEVAKFVTLTSYFRPLLTITLNEVKLTFECYKRLTLLVSRHFDFIS</sequence>
<accession>F4X6A1</accession>
<dbReference type="Proteomes" id="UP000007755">
    <property type="component" value="Unassembled WGS sequence"/>
</dbReference>
<gene>
    <name evidence="1" type="ORF">G5I_13905</name>
</gene>
<organism evidence="2">
    <name type="scientific">Acromyrmex echinatior</name>
    <name type="common">Panamanian leafcutter ant</name>
    <name type="synonym">Acromyrmex octospinosus echinatior</name>
    <dbReference type="NCBI Taxonomy" id="103372"/>
    <lineage>
        <taxon>Eukaryota</taxon>
        <taxon>Metazoa</taxon>
        <taxon>Ecdysozoa</taxon>
        <taxon>Arthropoda</taxon>
        <taxon>Hexapoda</taxon>
        <taxon>Insecta</taxon>
        <taxon>Pterygota</taxon>
        <taxon>Neoptera</taxon>
        <taxon>Endopterygota</taxon>
        <taxon>Hymenoptera</taxon>
        <taxon>Apocrita</taxon>
        <taxon>Aculeata</taxon>
        <taxon>Formicoidea</taxon>
        <taxon>Formicidae</taxon>
        <taxon>Myrmicinae</taxon>
        <taxon>Acromyrmex</taxon>
    </lineage>
</organism>
<dbReference type="InParanoid" id="F4X6A1"/>
<protein>
    <submittedName>
        <fullName evidence="1">Uncharacterized protein</fullName>
    </submittedName>
</protein>